<feature type="domain" description="RCK C-terminal" evidence="13">
    <location>
        <begin position="604"/>
        <end position="688"/>
    </location>
</feature>
<evidence type="ECO:0000256" key="1">
    <source>
        <dbReference type="ARBA" id="ARBA00004141"/>
    </source>
</evidence>
<feature type="transmembrane region" description="Helical" evidence="11">
    <location>
        <begin position="32"/>
        <end position="52"/>
    </location>
</feature>
<feature type="transmembrane region" description="Helical" evidence="11">
    <location>
        <begin position="298"/>
        <end position="316"/>
    </location>
</feature>
<dbReference type="InterPro" id="IPR003148">
    <property type="entry name" value="RCK_N"/>
</dbReference>
<evidence type="ECO:0000256" key="3">
    <source>
        <dbReference type="ARBA" id="ARBA00022448"/>
    </source>
</evidence>
<evidence type="ECO:0000259" key="12">
    <source>
        <dbReference type="PROSITE" id="PS51201"/>
    </source>
</evidence>
<keyword evidence="3" id="KW-0813">Transport</keyword>
<name>A0A1H8E292_9PROT</name>
<dbReference type="NCBIfam" id="TIGR00932">
    <property type="entry name" value="2a37"/>
    <property type="match status" value="1"/>
</dbReference>
<feature type="transmembrane region" description="Helical" evidence="11">
    <location>
        <begin position="209"/>
        <end position="228"/>
    </location>
</feature>
<evidence type="ECO:0000259" key="13">
    <source>
        <dbReference type="PROSITE" id="PS51202"/>
    </source>
</evidence>
<reference evidence="14 15" key="1">
    <citation type="submission" date="2016-10" db="EMBL/GenBank/DDBJ databases">
        <authorList>
            <person name="de Groot N.N."/>
        </authorList>
    </citation>
    <scope>NUCLEOTIDE SEQUENCE [LARGE SCALE GENOMIC DNA]</scope>
    <source>
        <strain evidence="14 15">Nm22</strain>
    </source>
</reference>
<evidence type="ECO:0000256" key="11">
    <source>
        <dbReference type="SAM" id="Phobius"/>
    </source>
</evidence>
<feature type="transmembrane region" description="Helical" evidence="11">
    <location>
        <begin position="82"/>
        <end position="101"/>
    </location>
</feature>
<dbReference type="SUPFAM" id="SSF51735">
    <property type="entry name" value="NAD(P)-binding Rossmann-fold domains"/>
    <property type="match status" value="1"/>
</dbReference>
<evidence type="ECO:0000256" key="8">
    <source>
        <dbReference type="ARBA" id="ARBA00022989"/>
    </source>
</evidence>
<sequence length="688" mass="76081">MLRNDDSYYRANQQNVVTGSRLFNTLSFMTDSLLPILILLSTAVFAVVIFRLLRLPPMLGYLLSGVLIGPHALGWIPDNEETRHLAEFGVVFLMFSIGLEFSLSKLVTMKRIVFGFGTLQVVISIIIVMAIAWLLKLDWRVGLVIGGALAMSSTAIVIKMLSERLELNTLHGRQVIGVLLFQDLAVIPLLIVIPALATSFENESIEYGNVLAVAALKALAVLTLILFFGQRLMRPWFHVVAQQKSSELFVLNVLLITLGLSWLTELAGLSLALGAFLAGMLISETEYRYQVEDDIKPFRDILLGLFFVTIGMLLDIQVVIDNFLWVAVILTGLIILKIILITGLSRLFGTQPNIALRTGMSLAQGGEFGFVLLAQATMHGLIDNAILQPVLAAMVLSMLFAPFMIEYSERVIQRLYTSEWMQRAMEITTIAAQTIAEQNHVIICGYGRSGQNLSRILEQESVPFIALDLDPRRIHEAKMAGEAVVYGDAARKEVLIAAGVLRAKVLVVSYADTVSALKILNHVRILRPELAVVVRTRDDSDIDLLKEAGATEVVAEILEGSLMLASHALMFMDVTTGRILRRIRQTREQRYSLFRGFYYGVTDESDEGHERLLPRLLTITITPGAAAVSKTLGELCLLDLSVEVTAVRRRNIRGLLPSDETRLEAGDVVVLRGTQENLAAAEIRLMQG</sequence>
<dbReference type="Pfam" id="PF02080">
    <property type="entry name" value="TrkA_C"/>
    <property type="match status" value="1"/>
</dbReference>
<dbReference type="InterPro" id="IPR006153">
    <property type="entry name" value="Cation/H_exchanger_TM"/>
</dbReference>
<dbReference type="GO" id="GO:0015297">
    <property type="term" value="F:antiporter activity"/>
    <property type="evidence" value="ECO:0007669"/>
    <property type="project" value="UniProtKB-KW"/>
</dbReference>
<evidence type="ECO:0000256" key="6">
    <source>
        <dbReference type="ARBA" id="ARBA00022692"/>
    </source>
</evidence>
<dbReference type="InterPro" id="IPR006037">
    <property type="entry name" value="RCK_C"/>
</dbReference>
<dbReference type="Pfam" id="PF00999">
    <property type="entry name" value="Na_H_Exchanger"/>
    <property type="match status" value="1"/>
</dbReference>
<dbReference type="PROSITE" id="PS51201">
    <property type="entry name" value="RCK_N"/>
    <property type="match status" value="1"/>
</dbReference>
<comment type="similarity">
    <text evidence="2">Belongs to the monovalent cation:proton antiporter 2 (CPA2) transporter (TC 2.A.37) family.</text>
</comment>
<dbReference type="GO" id="GO:0006813">
    <property type="term" value="P:potassium ion transport"/>
    <property type="evidence" value="ECO:0007669"/>
    <property type="project" value="UniProtKB-KW"/>
</dbReference>
<feature type="transmembrane region" description="Helical" evidence="11">
    <location>
        <begin position="113"/>
        <end position="135"/>
    </location>
</feature>
<dbReference type="Gene3D" id="1.20.1530.20">
    <property type="match status" value="1"/>
</dbReference>
<organism evidence="14 15">
    <name type="scientific">Nitrosomonas marina</name>
    <dbReference type="NCBI Taxonomy" id="917"/>
    <lineage>
        <taxon>Bacteria</taxon>
        <taxon>Pseudomonadati</taxon>
        <taxon>Pseudomonadota</taxon>
        <taxon>Betaproteobacteria</taxon>
        <taxon>Nitrosomonadales</taxon>
        <taxon>Nitrosomonadaceae</taxon>
        <taxon>Nitrosomonas</taxon>
    </lineage>
</organism>
<dbReference type="EMBL" id="FOCP01000008">
    <property type="protein sequence ID" value="SEN13699.1"/>
    <property type="molecule type" value="Genomic_DNA"/>
</dbReference>
<dbReference type="InterPro" id="IPR036721">
    <property type="entry name" value="RCK_C_sf"/>
</dbReference>
<evidence type="ECO:0000313" key="15">
    <source>
        <dbReference type="Proteomes" id="UP000199459"/>
    </source>
</evidence>
<evidence type="ECO:0000256" key="9">
    <source>
        <dbReference type="ARBA" id="ARBA00023065"/>
    </source>
</evidence>
<evidence type="ECO:0000256" key="7">
    <source>
        <dbReference type="ARBA" id="ARBA00022958"/>
    </source>
</evidence>
<dbReference type="Proteomes" id="UP000199459">
    <property type="component" value="Unassembled WGS sequence"/>
</dbReference>
<keyword evidence="4" id="KW-0050">Antiport</keyword>
<evidence type="ECO:0000256" key="4">
    <source>
        <dbReference type="ARBA" id="ARBA00022449"/>
    </source>
</evidence>
<feature type="transmembrane region" description="Helical" evidence="11">
    <location>
        <begin position="249"/>
        <end position="278"/>
    </location>
</feature>
<dbReference type="PROSITE" id="PS51202">
    <property type="entry name" value="RCK_C"/>
    <property type="match status" value="1"/>
</dbReference>
<accession>A0A1H8E292</accession>
<keyword evidence="10 11" id="KW-0472">Membrane</keyword>
<dbReference type="AlphaFoldDB" id="A0A1H8E292"/>
<feature type="transmembrane region" description="Helical" evidence="11">
    <location>
        <begin position="141"/>
        <end position="162"/>
    </location>
</feature>
<dbReference type="GO" id="GO:1902600">
    <property type="term" value="P:proton transmembrane transport"/>
    <property type="evidence" value="ECO:0007669"/>
    <property type="project" value="InterPro"/>
</dbReference>
<comment type="subcellular location">
    <subcellularLocation>
        <location evidence="1">Membrane</location>
        <topology evidence="1">Multi-pass membrane protein</topology>
    </subcellularLocation>
</comment>
<dbReference type="PANTHER" id="PTHR46157">
    <property type="entry name" value="K(+) EFFLUX ANTIPORTER 3, CHLOROPLASTIC"/>
    <property type="match status" value="1"/>
</dbReference>
<feature type="transmembrane region" description="Helical" evidence="11">
    <location>
        <begin position="386"/>
        <end position="405"/>
    </location>
</feature>
<protein>
    <submittedName>
        <fullName evidence="14">Kef-type potassium/proton antiporter, CPA2 family</fullName>
    </submittedName>
</protein>
<feature type="transmembrane region" description="Helical" evidence="11">
    <location>
        <begin position="323"/>
        <end position="348"/>
    </location>
</feature>
<dbReference type="Gene3D" id="3.30.70.1450">
    <property type="entry name" value="Regulator of K+ conductance, C-terminal domain"/>
    <property type="match status" value="1"/>
</dbReference>
<dbReference type="STRING" id="917.SAMN05216326_10352"/>
<keyword evidence="9" id="KW-0406">Ion transport</keyword>
<keyword evidence="5" id="KW-0633">Potassium transport</keyword>
<keyword evidence="8 11" id="KW-1133">Transmembrane helix</keyword>
<dbReference type="GO" id="GO:0005886">
    <property type="term" value="C:plasma membrane"/>
    <property type="evidence" value="ECO:0007669"/>
    <property type="project" value="TreeGrafter"/>
</dbReference>
<dbReference type="InterPro" id="IPR038770">
    <property type="entry name" value="Na+/solute_symporter_sf"/>
</dbReference>
<feature type="transmembrane region" description="Helical" evidence="11">
    <location>
        <begin position="59"/>
        <end position="76"/>
    </location>
</feature>
<gene>
    <name evidence="14" type="ORF">SAMN05216325_10897</name>
</gene>
<evidence type="ECO:0000256" key="5">
    <source>
        <dbReference type="ARBA" id="ARBA00022538"/>
    </source>
</evidence>
<dbReference type="SUPFAM" id="SSF116726">
    <property type="entry name" value="TrkA C-terminal domain-like"/>
    <property type="match status" value="1"/>
</dbReference>
<dbReference type="PANTHER" id="PTHR46157:SF4">
    <property type="entry name" value="K(+) EFFLUX ANTIPORTER 3, CHLOROPLASTIC"/>
    <property type="match status" value="1"/>
</dbReference>
<dbReference type="InterPro" id="IPR036291">
    <property type="entry name" value="NAD(P)-bd_dom_sf"/>
</dbReference>
<proteinExistence type="inferred from homology"/>
<keyword evidence="6 11" id="KW-0812">Transmembrane</keyword>
<evidence type="ECO:0000313" key="14">
    <source>
        <dbReference type="EMBL" id="SEN13699.1"/>
    </source>
</evidence>
<keyword evidence="7" id="KW-0630">Potassium</keyword>
<feature type="domain" description="RCK N-terminal" evidence="12">
    <location>
        <begin position="438"/>
        <end position="555"/>
    </location>
</feature>
<dbReference type="GO" id="GO:0008324">
    <property type="term" value="F:monoatomic cation transmembrane transporter activity"/>
    <property type="evidence" value="ECO:0007669"/>
    <property type="project" value="InterPro"/>
</dbReference>
<dbReference type="InterPro" id="IPR004771">
    <property type="entry name" value="K/H_exchanger"/>
</dbReference>
<dbReference type="Gene3D" id="3.40.50.720">
    <property type="entry name" value="NAD(P)-binding Rossmann-like Domain"/>
    <property type="match status" value="1"/>
</dbReference>
<feature type="transmembrane region" description="Helical" evidence="11">
    <location>
        <begin position="174"/>
        <end position="197"/>
    </location>
</feature>
<evidence type="ECO:0000256" key="2">
    <source>
        <dbReference type="ARBA" id="ARBA00005551"/>
    </source>
</evidence>
<dbReference type="Pfam" id="PF02254">
    <property type="entry name" value="TrkA_N"/>
    <property type="match status" value="1"/>
</dbReference>
<evidence type="ECO:0000256" key="10">
    <source>
        <dbReference type="ARBA" id="ARBA00023136"/>
    </source>
</evidence>